<evidence type="ECO:0008006" key="4">
    <source>
        <dbReference type="Google" id="ProtNLM"/>
    </source>
</evidence>
<protein>
    <recommendedName>
        <fullName evidence="4">DUF3857 domain-containing protein</fullName>
    </recommendedName>
</protein>
<keyword evidence="3" id="KW-1185">Reference proteome</keyword>
<evidence type="ECO:0000313" key="2">
    <source>
        <dbReference type="EMBL" id="RBL88953.1"/>
    </source>
</evidence>
<accession>A0A365XRI1</accession>
<dbReference type="RefSeq" id="WP_113617696.1">
    <property type="nucleotide sequence ID" value="NZ_QFFJ01000002.1"/>
</dbReference>
<dbReference type="Proteomes" id="UP000253410">
    <property type="component" value="Unassembled WGS sequence"/>
</dbReference>
<feature type="signal peptide" evidence="1">
    <location>
        <begin position="1"/>
        <end position="22"/>
    </location>
</feature>
<comment type="caution">
    <text evidence="2">The sequence shown here is derived from an EMBL/GenBank/DDBJ whole genome shotgun (WGS) entry which is preliminary data.</text>
</comment>
<proteinExistence type="predicted"/>
<dbReference type="OrthoDB" id="1117699at2"/>
<evidence type="ECO:0000313" key="3">
    <source>
        <dbReference type="Proteomes" id="UP000253410"/>
    </source>
</evidence>
<feature type="chain" id="PRO_5016561545" description="DUF3857 domain-containing protein" evidence="1">
    <location>
        <begin position="23"/>
        <end position="535"/>
    </location>
</feature>
<dbReference type="EMBL" id="QFFJ01000002">
    <property type="protein sequence ID" value="RBL88953.1"/>
    <property type="molecule type" value="Genomic_DNA"/>
</dbReference>
<gene>
    <name evidence="2" type="ORF">DF182_20625</name>
</gene>
<reference evidence="2 3" key="1">
    <citation type="submission" date="2018-05" db="EMBL/GenBank/DDBJ databases">
        <title>Chitinophaga sp. K3CV102501T nov., isolated from isolated from a monsoon evergreen broad-leaved forest soil.</title>
        <authorList>
            <person name="Lv Y."/>
        </authorList>
    </citation>
    <scope>NUCLEOTIDE SEQUENCE [LARGE SCALE GENOMIC DNA]</scope>
    <source>
        <strain evidence="2 3">GDMCC 1.1325</strain>
    </source>
</reference>
<organism evidence="2 3">
    <name type="scientific">Chitinophaga flava</name>
    <dbReference type="NCBI Taxonomy" id="2259036"/>
    <lineage>
        <taxon>Bacteria</taxon>
        <taxon>Pseudomonadati</taxon>
        <taxon>Bacteroidota</taxon>
        <taxon>Chitinophagia</taxon>
        <taxon>Chitinophagales</taxon>
        <taxon>Chitinophagaceae</taxon>
        <taxon>Chitinophaga</taxon>
    </lineage>
</organism>
<keyword evidence="1" id="KW-0732">Signal</keyword>
<dbReference type="AlphaFoldDB" id="A0A365XRI1"/>
<name>A0A365XRI1_9BACT</name>
<evidence type="ECO:0000256" key="1">
    <source>
        <dbReference type="SAM" id="SignalP"/>
    </source>
</evidence>
<sequence>MKKHFMMLAAGALALVTQQGLSQNVTYVNYKAPVFRPAADQRFSNHRNIFFLADINPALCSQLINGAIKPDSARTLFQNTTADELDKLKFNTSKDAPDMSVGVVFDNLSLTAYTGAAGLGSFNTGMTYTVTGSVIEYVFNKSGEPYVKRDIKLPSQITLTDADNVSTPFNKVLNAKSGDVYRVMMKIIKQVAIERKKVLVDDFYEEEISLPIIYRAKKKYPEFGAIDSLNEALINELKKKNTKDYSELVKPYEKTYQQLLQQEYPKDYNMKPIKITAYSQLAYLYYLTSDTTNLKTSLDSLYANSYKFLGARTDYEVRSGLLKNLSGYYATLNQRKYPLDSTTGAVKTTMWSRQKLADGWILLTEGDTIRGKHIEEKFMGSIVSLNTTLHIKYEITNEKGKAVEKSYKINDILAFGYLNKTYEVHKFKPTFGQSKSLGFDLLKSKSYPLQVIYQSAKIKILKENYGDEPTNMILFIRPGETEVANQGRDWEKKRDEMMKEYFKDSPAVLSKLANNSYDFKTEKGYVELAKDYSGN</sequence>